<proteinExistence type="predicted"/>
<keyword evidence="2" id="KW-1185">Reference proteome</keyword>
<comment type="caution">
    <text evidence="1">The sequence shown here is derived from an EMBL/GenBank/DDBJ whole genome shotgun (WGS) entry which is preliminary data.</text>
</comment>
<protein>
    <submittedName>
        <fullName evidence="1">Uncharacterized protein</fullName>
    </submittedName>
</protein>
<sequence length="78" mass="8421">MSPVLLDFRENAALTFLTRLTPLPTAILCSEADGSKVFGVLSKYATVLYGNKWLPLSGSLLFSSRGLLCCVGMHEADL</sequence>
<dbReference type="Proteomes" id="UP001151532">
    <property type="component" value="Chromosome 6"/>
</dbReference>
<dbReference type="AlphaFoldDB" id="A0A9Q0T3P3"/>
<dbReference type="EMBL" id="JAPFFK010000017">
    <property type="protein sequence ID" value="KAJ6699375.1"/>
    <property type="molecule type" value="Genomic_DNA"/>
</dbReference>
<name>A0A9Q0T3P3_SALPP</name>
<reference evidence="1" key="1">
    <citation type="submission" date="2022-11" db="EMBL/GenBank/DDBJ databases">
        <authorList>
            <person name="Hyden B.L."/>
            <person name="Feng K."/>
            <person name="Yates T."/>
            <person name="Jawdy S."/>
            <person name="Smart L.B."/>
            <person name="Muchero W."/>
        </authorList>
    </citation>
    <scope>NUCLEOTIDE SEQUENCE</scope>
    <source>
        <tissue evidence="1">Shoot tip</tissue>
    </source>
</reference>
<organism evidence="1 2">
    <name type="scientific">Salix purpurea</name>
    <name type="common">Purple osier willow</name>
    <dbReference type="NCBI Taxonomy" id="77065"/>
    <lineage>
        <taxon>Eukaryota</taxon>
        <taxon>Viridiplantae</taxon>
        <taxon>Streptophyta</taxon>
        <taxon>Embryophyta</taxon>
        <taxon>Tracheophyta</taxon>
        <taxon>Spermatophyta</taxon>
        <taxon>Magnoliopsida</taxon>
        <taxon>eudicotyledons</taxon>
        <taxon>Gunneridae</taxon>
        <taxon>Pentapetalae</taxon>
        <taxon>rosids</taxon>
        <taxon>fabids</taxon>
        <taxon>Malpighiales</taxon>
        <taxon>Salicaceae</taxon>
        <taxon>Saliceae</taxon>
        <taxon>Salix</taxon>
    </lineage>
</organism>
<evidence type="ECO:0000313" key="1">
    <source>
        <dbReference type="EMBL" id="KAJ6699375.1"/>
    </source>
</evidence>
<reference evidence="1" key="2">
    <citation type="journal article" date="2023" name="Int. J. Mol. Sci.">
        <title>De Novo Assembly and Annotation of 11 Diverse Shrub Willow (Salix) Genomes Reveals Novel Gene Organization in Sex-Linked Regions.</title>
        <authorList>
            <person name="Hyden B."/>
            <person name="Feng K."/>
            <person name="Yates T.B."/>
            <person name="Jawdy S."/>
            <person name="Cereghino C."/>
            <person name="Smart L.B."/>
            <person name="Muchero W."/>
        </authorList>
    </citation>
    <scope>NUCLEOTIDE SEQUENCE</scope>
    <source>
        <tissue evidence="1">Shoot tip</tissue>
    </source>
</reference>
<evidence type="ECO:0000313" key="2">
    <source>
        <dbReference type="Proteomes" id="UP001151532"/>
    </source>
</evidence>
<gene>
    <name evidence="1" type="ORF">OIU79_012600</name>
</gene>
<accession>A0A9Q0T3P3</accession>